<feature type="transmembrane region" description="Helical" evidence="1">
    <location>
        <begin position="199"/>
        <end position="223"/>
    </location>
</feature>
<protein>
    <recommendedName>
        <fullName evidence="4">DUF1189 domain-containing protein</fullName>
    </recommendedName>
</protein>
<keyword evidence="1" id="KW-0812">Transmembrane</keyword>
<dbReference type="Pfam" id="PF06691">
    <property type="entry name" value="DUF1189"/>
    <property type="match status" value="1"/>
</dbReference>
<feature type="transmembrane region" description="Helical" evidence="1">
    <location>
        <begin position="257"/>
        <end position="276"/>
    </location>
</feature>
<dbReference type="InterPro" id="IPR009574">
    <property type="entry name" value="DUF1189"/>
</dbReference>
<dbReference type="InParanoid" id="U2EEK1"/>
<reference evidence="2 3" key="2">
    <citation type="journal article" date="2013" name="PLoS ONE">
        <title>INDIGO - INtegrated Data Warehouse of MIcrobial GenOmes with Examples from the Red Sea Extremophiles.</title>
        <authorList>
            <person name="Alam I."/>
            <person name="Antunes A."/>
            <person name="Kamau A.A."/>
            <person name="Ba Alawi W."/>
            <person name="Kalkatawi M."/>
            <person name="Stingl U."/>
            <person name="Bajic V.B."/>
        </authorList>
    </citation>
    <scope>NUCLEOTIDE SEQUENCE [LARGE SCALE GENOMIC DNA]</scope>
    <source>
        <strain evidence="2 3">SSD-17B</strain>
    </source>
</reference>
<dbReference type="EMBL" id="AFNU02000001">
    <property type="protein sequence ID" value="ERJ13398.1"/>
    <property type="molecule type" value="Genomic_DNA"/>
</dbReference>
<dbReference type="AlphaFoldDB" id="U2EEK1"/>
<feature type="transmembrane region" description="Helical" evidence="1">
    <location>
        <begin position="26"/>
        <end position="46"/>
    </location>
</feature>
<keyword evidence="3" id="KW-1185">Reference proteome</keyword>
<organism evidence="2 3">
    <name type="scientific">Haloplasma contractile SSD-17B</name>
    <dbReference type="NCBI Taxonomy" id="1033810"/>
    <lineage>
        <taxon>Bacteria</taxon>
        <taxon>Bacillati</taxon>
        <taxon>Mycoplasmatota</taxon>
        <taxon>Mollicutes</taxon>
        <taxon>Haloplasmatales</taxon>
        <taxon>Haloplasmataceae</taxon>
        <taxon>Haloplasma</taxon>
    </lineage>
</organism>
<dbReference type="RefSeq" id="WP_021030944.1">
    <property type="nucleotide sequence ID" value="NZ_AFNU02000001.1"/>
</dbReference>
<evidence type="ECO:0000313" key="3">
    <source>
        <dbReference type="Proteomes" id="UP000005707"/>
    </source>
</evidence>
<evidence type="ECO:0008006" key="4">
    <source>
        <dbReference type="Google" id="ProtNLM"/>
    </source>
</evidence>
<accession>U2EEK1</accession>
<name>U2EEK1_9MOLU</name>
<sequence length="285" mass="33358">MTEKLKDLLFRPRELRKLKDSKLYKAFLYLFIIALFSSIIPIIDIIKFEGFDVYDKELFEQVSGLNFEASNELPDCNIYDYKLTCKNQDEPQLFSLGKLEEPYIPVQYNLVIDEHSTFNDLADDELYLIFKNDKLVLNMGRQAYRLEYESYKSVFESVDFKEISEANNSSEQLFALLISIVNEIYQSNKGIFDSITISFLYLVNYVITIFQVLFYSFILFIFLIPYKVKFIHVFKVTTYAITLGAILSLIFRLFGFVGLSSTVMMLTTFIYVSRALRTMPPIRRG</sequence>
<dbReference type="Proteomes" id="UP000005707">
    <property type="component" value="Unassembled WGS sequence"/>
</dbReference>
<dbReference type="STRING" id="1033810.HLPCO_000049"/>
<evidence type="ECO:0000256" key="1">
    <source>
        <dbReference type="SAM" id="Phobius"/>
    </source>
</evidence>
<gene>
    <name evidence="2" type="ORF">HLPCO_000049</name>
</gene>
<comment type="caution">
    <text evidence="2">The sequence shown here is derived from an EMBL/GenBank/DDBJ whole genome shotgun (WGS) entry which is preliminary data.</text>
</comment>
<proteinExistence type="predicted"/>
<keyword evidence="1" id="KW-0472">Membrane</keyword>
<reference evidence="2 3" key="1">
    <citation type="journal article" date="2011" name="J. Bacteriol.">
        <title>Genome sequence of Haloplasma contractile, an unusual contractile bacterium from a deep-sea anoxic brine lake.</title>
        <authorList>
            <person name="Antunes A."/>
            <person name="Alam I."/>
            <person name="El Dorry H."/>
            <person name="Siam R."/>
            <person name="Robertson A."/>
            <person name="Bajic V.B."/>
            <person name="Stingl U."/>
        </authorList>
    </citation>
    <scope>NUCLEOTIDE SEQUENCE [LARGE SCALE GENOMIC DNA]</scope>
    <source>
        <strain evidence="2 3">SSD-17B</strain>
    </source>
</reference>
<feature type="transmembrane region" description="Helical" evidence="1">
    <location>
        <begin position="230"/>
        <end position="251"/>
    </location>
</feature>
<evidence type="ECO:0000313" key="2">
    <source>
        <dbReference type="EMBL" id="ERJ13398.1"/>
    </source>
</evidence>
<keyword evidence="1" id="KW-1133">Transmembrane helix</keyword>